<feature type="compositionally biased region" description="Low complexity" evidence="2">
    <location>
        <begin position="108"/>
        <end position="120"/>
    </location>
</feature>
<protein>
    <recommendedName>
        <fullName evidence="5">EGF-like domain-containing protein</fullName>
    </recommendedName>
</protein>
<keyword evidence="3" id="KW-1133">Transmembrane helix</keyword>
<keyword evidence="7" id="KW-1185">Reference proteome</keyword>
<name>A0AAV5TR87_9BILA</name>
<feature type="disulfide bond" evidence="1">
    <location>
        <begin position="80"/>
        <end position="89"/>
    </location>
</feature>
<sequence>FQMLPSTVSAPLLCVLLLVCCAAAAGADPVARQDSSPSFSLPAPDPQQTHGIATFRLKHARPCECLNGGRCHMRKRKCQCPLGHGGDHCEIVDHQLLAAVEEAQATSAAPAKTQQQLQQEGEQRERERQPQPRPLFTAADWLFYVPLAVSVLLLGALLRVFGVLAASYLGDKIRPLTVTVLARPMDDKASNSIYTLPLPPPYSEKDVVGFVHSTPCSKQQLQQLHEQRLQSNYYMEPDSSRPFEEYAVVV</sequence>
<evidence type="ECO:0000256" key="1">
    <source>
        <dbReference type="PROSITE-ProRule" id="PRU00076"/>
    </source>
</evidence>
<feature type="compositionally biased region" description="Basic and acidic residues" evidence="2">
    <location>
        <begin position="121"/>
        <end position="130"/>
    </location>
</feature>
<keyword evidence="1" id="KW-1015">Disulfide bond</keyword>
<feature type="signal peptide" evidence="4">
    <location>
        <begin position="1"/>
        <end position="27"/>
    </location>
</feature>
<evidence type="ECO:0000313" key="7">
    <source>
        <dbReference type="Proteomes" id="UP001432027"/>
    </source>
</evidence>
<dbReference type="PROSITE" id="PS50026">
    <property type="entry name" value="EGF_3"/>
    <property type="match status" value="1"/>
</dbReference>
<dbReference type="Gene3D" id="2.10.25.10">
    <property type="entry name" value="Laminin"/>
    <property type="match status" value="1"/>
</dbReference>
<dbReference type="Proteomes" id="UP001432027">
    <property type="component" value="Unassembled WGS sequence"/>
</dbReference>
<evidence type="ECO:0000259" key="5">
    <source>
        <dbReference type="PROSITE" id="PS50026"/>
    </source>
</evidence>
<reference evidence="6" key="1">
    <citation type="submission" date="2023-10" db="EMBL/GenBank/DDBJ databases">
        <title>Genome assembly of Pristionchus species.</title>
        <authorList>
            <person name="Yoshida K."/>
            <person name="Sommer R.J."/>
        </authorList>
    </citation>
    <scope>NUCLEOTIDE SEQUENCE</scope>
    <source>
        <strain evidence="6">RS0144</strain>
    </source>
</reference>
<dbReference type="AlphaFoldDB" id="A0AAV5TR87"/>
<keyword evidence="3" id="KW-0472">Membrane</keyword>
<evidence type="ECO:0000256" key="4">
    <source>
        <dbReference type="SAM" id="SignalP"/>
    </source>
</evidence>
<evidence type="ECO:0000256" key="3">
    <source>
        <dbReference type="SAM" id="Phobius"/>
    </source>
</evidence>
<keyword evidence="3" id="KW-0812">Transmembrane</keyword>
<gene>
    <name evidence="6" type="ORF">PENTCL1PPCAC_19160</name>
</gene>
<accession>A0AAV5TR87</accession>
<dbReference type="CDD" id="cd00054">
    <property type="entry name" value="EGF_CA"/>
    <property type="match status" value="1"/>
</dbReference>
<dbReference type="EMBL" id="BTSX01000004">
    <property type="protein sequence ID" value="GMS96985.1"/>
    <property type="molecule type" value="Genomic_DNA"/>
</dbReference>
<proteinExistence type="predicted"/>
<keyword evidence="1" id="KW-0245">EGF-like domain</keyword>
<feature type="non-terminal residue" evidence="6">
    <location>
        <position position="1"/>
    </location>
</feature>
<keyword evidence="4" id="KW-0732">Signal</keyword>
<evidence type="ECO:0000256" key="2">
    <source>
        <dbReference type="SAM" id="MobiDB-lite"/>
    </source>
</evidence>
<feature type="region of interest" description="Disordered" evidence="2">
    <location>
        <begin position="108"/>
        <end position="132"/>
    </location>
</feature>
<comment type="caution">
    <text evidence="6">The sequence shown here is derived from an EMBL/GenBank/DDBJ whole genome shotgun (WGS) entry which is preliminary data.</text>
</comment>
<dbReference type="SUPFAM" id="SSF57196">
    <property type="entry name" value="EGF/Laminin"/>
    <property type="match status" value="1"/>
</dbReference>
<dbReference type="InterPro" id="IPR000742">
    <property type="entry name" value="EGF"/>
</dbReference>
<organism evidence="6 7">
    <name type="scientific">Pristionchus entomophagus</name>
    <dbReference type="NCBI Taxonomy" id="358040"/>
    <lineage>
        <taxon>Eukaryota</taxon>
        <taxon>Metazoa</taxon>
        <taxon>Ecdysozoa</taxon>
        <taxon>Nematoda</taxon>
        <taxon>Chromadorea</taxon>
        <taxon>Rhabditida</taxon>
        <taxon>Rhabditina</taxon>
        <taxon>Diplogasteromorpha</taxon>
        <taxon>Diplogasteroidea</taxon>
        <taxon>Neodiplogasteridae</taxon>
        <taxon>Pristionchus</taxon>
    </lineage>
</organism>
<feature type="transmembrane region" description="Helical" evidence="3">
    <location>
        <begin position="141"/>
        <end position="166"/>
    </location>
</feature>
<comment type="caution">
    <text evidence="1">Lacks conserved residue(s) required for the propagation of feature annotation.</text>
</comment>
<feature type="domain" description="EGF-like" evidence="5">
    <location>
        <begin position="59"/>
        <end position="90"/>
    </location>
</feature>
<dbReference type="PROSITE" id="PS00022">
    <property type="entry name" value="EGF_1"/>
    <property type="match status" value="1"/>
</dbReference>
<feature type="chain" id="PRO_5043719604" description="EGF-like domain-containing protein" evidence="4">
    <location>
        <begin position="28"/>
        <end position="250"/>
    </location>
</feature>
<evidence type="ECO:0000313" key="6">
    <source>
        <dbReference type="EMBL" id="GMS96985.1"/>
    </source>
</evidence>